<feature type="compositionally biased region" description="Acidic residues" evidence="1">
    <location>
        <begin position="172"/>
        <end position="187"/>
    </location>
</feature>
<dbReference type="EMBL" id="AZST01000423">
    <property type="protein sequence ID" value="KEP49000.1"/>
    <property type="molecule type" value="Genomic_DNA"/>
</dbReference>
<keyword evidence="3" id="KW-1185">Reference proteome</keyword>
<feature type="non-terminal residue" evidence="2">
    <location>
        <position position="306"/>
    </location>
</feature>
<feature type="compositionally biased region" description="Basic and acidic residues" evidence="1">
    <location>
        <begin position="1"/>
        <end position="10"/>
    </location>
</feature>
<gene>
    <name evidence="2" type="ORF">V565_110490</name>
</gene>
<reference evidence="2 3" key="1">
    <citation type="submission" date="2013-12" db="EMBL/GenBank/DDBJ databases">
        <authorList>
            <person name="Cubeta M."/>
            <person name="Pakala S."/>
            <person name="Fedorova N."/>
            <person name="Thomas E."/>
            <person name="Dean R."/>
            <person name="Jabaji S."/>
            <person name="Neate S."/>
            <person name="Toda T."/>
            <person name="Tavantzis S."/>
            <person name="Vilgalys R."/>
            <person name="Bharathan N."/>
            <person name="Pakala S."/>
            <person name="Losada L.S."/>
            <person name="Zafar N."/>
            <person name="Nierman W."/>
        </authorList>
    </citation>
    <scope>NUCLEOTIDE SEQUENCE [LARGE SCALE GENOMIC DNA]</scope>
    <source>
        <strain evidence="2 3">123E</strain>
    </source>
</reference>
<evidence type="ECO:0000256" key="1">
    <source>
        <dbReference type="SAM" id="MobiDB-lite"/>
    </source>
</evidence>
<accession>A0A074RUI8</accession>
<proteinExistence type="predicted"/>
<evidence type="ECO:0000313" key="3">
    <source>
        <dbReference type="Proteomes" id="UP000027456"/>
    </source>
</evidence>
<dbReference type="Proteomes" id="UP000027456">
    <property type="component" value="Unassembled WGS sequence"/>
</dbReference>
<feature type="region of interest" description="Disordered" evidence="1">
    <location>
        <begin position="108"/>
        <end position="306"/>
    </location>
</feature>
<protein>
    <submittedName>
        <fullName evidence="2">Uncharacterized protein</fullName>
    </submittedName>
</protein>
<feature type="compositionally biased region" description="Polar residues" evidence="1">
    <location>
        <begin position="273"/>
        <end position="284"/>
    </location>
</feature>
<sequence>MPVTRSEKTIHRSTSAPYPVALPPSHPPAFDVDELYNWSSNSSTSIELTSQRSLPPRYSWIASPSPASPNKIERFFTPVYSCSSSPVTPGSSTVKLPLRASSLAISVQPDIGRNRAAVSSDAPATSPKRIRPVDHYHSLPGPSPRPSRTVPRGSNSPAKPYQSRHEVYISETESEESGSEYEEDEQPENGNYAGHEGALDHGSGGESEDQEEDEGSNKGGRSRGQKDKKRYETPWTEEVMNVGNPAKVTRPTSERANRSMKFHQVRSRDRTPTKQSSNGSIQAQRESHEGDCGSIAGKDGTPEQPW</sequence>
<comment type="caution">
    <text evidence="2">The sequence shown here is derived from an EMBL/GenBank/DDBJ whole genome shotgun (WGS) entry which is preliminary data.</text>
</comment>
<dbReference type="AlphaFoldDB" id="A0A074RUI8"/>
<evidence type="ECO:0000313" key="2">
    <source>
        <dbReference type="EMBL" id="KEP49000.1"/>
    </source>
</evidence>
<organism evidence="2 3">
    <name type="scientific">Rhizoctonia solani 123E</name>
    <dbReference type="NCBI Taxonomy" id="1423351"/>
    <lineage>
        <taxon>Eukaryota</taxon>
        <taxon>Fungi</taxon>
        <taxon>Dikarya</taxon>
        <taxon>Basidiomycota</taxon>
        <taxon>Agaricomycotina</taxon>
        <taxon>Agaricomycetes</taxon>
        <taxon>Cantharellales</taxon>
        <taxon>Ceratobasidiaceae</taxon>
        <taxon>Rhizoctonia</taxon>
    </lineage>
</organism>
<feature type="region of interest" description="Disordered" evidence="1">
    <location>
        <begin position="1"/>
        <end position="24"/>
    </location>
</feature>
<name>A0A074RUI8_9AGAM</name>
<dbReference type="HOGENOM" id="CLU_910771_0_0_1"/>